<dbReference type="eggNOG" id="COG3385">
    <property type="taxonomic scope" value="Bacteria"/>
</dbReference>
<evidence type="ECO:0000313" key="1">
    <source>
        <dbReference type="EMBL" id="ADE13966.1"/>
    </source>
</evidence>
<keyword evidence="2" id="KW-1185">Reference proteome</keyword>
<dbReference type="AlphaFoldDB" id="D5BXK8"/>
<proteinExistence type="predicted"/>
<name>D5BXK8_NITHN</name>
<reference evidence="2" key="1">
    <citation type="submission" date="2010-04" db="EMBL/GenBank/DDBJ databases">
        <title>Complete genome sequence of Nitrosococcus halophilus Nc4, a salt-adapted, aerobic obligate ammonia-oxidizing sulfur purple bacterium.</title>
        <authorList>
            <consortium name="US DOE Joint Genome Institute"/>
            <person name="Campbell M.A."/>
            <person name="Malfatti S.A."/>
            <person name="Chain P.S.G."/>
            <person name="Heidelberg J.F."/>
            <person name="Ward B.B."/>
            <person name="Klotz M.G."/>
        </authorList>
    </citation>
    <scope>NUCLEOTIDE SEQUENCE [LARGE SCALE GENOMIC DNA]</scope>
    <source>
        <strain evidence="2">Nc4</strain>
    </source>
</reference>
<dbReference type="HOGENOM" id="CLU_100189_0_0_6"/>
<accession>D5BXK8</accession>
<dbReference type="KEGG" id="nhl:Nhal_0786"/>
<dbReference type="EMBL" id="CP001798">
    <property type="protein sequence ID" value="ADE13966.1"/>
    <property type="molecule type" value="Genomic_DNA"/>
</dbReference>
<evidence type="ECO:0000313" key="2">
    <source>
        <dbReference type="Proteomes" id="UP000001844"/>
    </source>
</evidence>
<gene>
    <name evidence="1" type="ordered locus">Nhal_0786</name>
</gene>
<sequence length="242" mass="28351">MVCQLEVEGHFPQAHYAFDNGVLSLPLMRLIEQQGKHQVLELESSRLIQWQGQWRRVDEIAAELRQQHPESFRCVNVKLRSGEERPFWVFTKTVRLKRYGRKRLVLVHEQADLQDQPRFLLTDALHWEGGRVIQVWSYRWPVKIFHEFCKQAVGLEAAQVRKEEAVKSHFRLSCVAQSLLQRTPAGGRKSERFAFVENPQHTLGQKRYTLTRQSLGQMLHFVQGLFAQGQSQEQILERLMPA</sequence>
<dbReference type="Proteomes" id="UP000001844">
    <property type="component" value="Chromosome"/>
</dbReference>
<dbReference type="InterPro" id="IPR012337">
    <property type="entry name" value="RNaseH-like_sf"/>
</dbReference>
<organism evidence="1 2">
    <name type="scientific">Nitrosococcus halophilus (strain Nc4)</name>
    <dbReference type="NCBI Taxonomy" id="472759"/>
    <lineage>
        <taxon>Bacteria</taxon>
        <taxon>Pseudomonadati</taxon>
        <taxon>Pseudomonadota</taxon>
        <taxon>Gammaproteobacteria</taxon>
        <taxon>Chromatiales</taxon>
        <taxon>Chromatiaceae</taxon>
        <taxon>Nitrosococcus</taxon>
    </lineage>
</organism>
<dbReference type="SUPFAM" id="SSF53098">
    <property type="entry name" value="Ribonuclease H-like"/>
    <property type="match status" value="1"/>
</dbReference>
<protein>
    <recommendedName>
        <fullName evidence="3">Transposase IS4 family protein</fullName>
    </recommendedName>
</protein>
<evidence type="ECO:0008006" key="3">
    <source>
        <dbReference type="Google" id="ProtNLM"/>
    </source>
</evidence>
<dbReference type="STRING" id="472759.Nhal_0786"/>
<dbReference type="RefSeq" id="WP_013031860.1">
    <property type="nucleotide sequence ID" value="NC_013960.1"/>
</dbReference>
<dbReference type="OrthoDB" id="568956at2"/>